<organism evidence="8 9">
    <name type="scientific">Rhodotorula mucilaginosa</name>
    <name type="common">Yeast</name>
    <name type="synonym">Rhodotorula rubra</name>
    <dbReference type="NCBI Taxonomy" id="5537"/>
    <lineage>
        <taxon>Eukaryota</taxon>
        <taxon>Fungi</taxon>
        <taxon>Dikarya</taxon>
        <taxon>Basidiomycota</taxon>
        <taxon>Pucciniomycotina</taxon>
        <taxon>Microbotryomycetes</taxon>
        <taxon>Sporidiobolales</taxon>
        <taxon>Sporidiobolaceae</taxon>
        <taxon>Rhodotorula</taxon>
    </lineage>
</organism>
<dbReference type="Pfam" id="PF14580">
    <property type="entry name" value="LRR_9"/>
    <property type="match status" value="1"/>
</dbReference>
<dbReference type="OrthoDB" id="433501at2759"/>
<keyword evidence="9" id="KW-1185">Reference proteome</keyword>
<name>A0A9P6W1N6_RHOMI</name>
<dbReference type="PANTHER" id="PTHR10552">
    <property type="entry name" value="U2 SMALL NUCLEAR RIBONUCLEOPROTEIN A"/>
    <property type="match status" value="1"/>
</dbReference>
<proteinExistence type="inferred from homology"/>
<dbReference type="EMBL" id="PUHQ01000028">
    <property type="protein sequence ID" value="KAG0662218.1"/>
    <property type="molecule type" value="Genomic_DNA"/>
</dbReference>
<dbReference type="InterPro" id="IPR032675">
    <property type="entry name" value="LRR_dom_sf"/>
</dbReference>
<dbReference type="GO" id="GO:0030620">
    <property type="term" value="F:U2 snRNA binding"/>
    <property type="evidence" value="ECO:0007669"/>
    <property type="project" value="InterPro"/>
</dbReference>
<evidence type="ECO:0000256" key="5">
    <source>
        <dbReference type="ARBA" id="ARBA00024196"/>
    </source>
</evidence>
<dbReference type="PROSITE" id="PS51450">
    <property type="entry name" value="LRR"/>
    <property type="match status" value="1"/>
</dbReference>
<dbReference type="GO" id="GO:0005686">
    <property type="term" value="C:U2 snRNP"/>
    <property type="evidence" value="ECO:0007669"/>
    <property type="project" value="TreeGrafter"/>
</dbReference>
<keyword evidence="3" id="KW-0677">Repeat</keyword>
<feature type="compositionally biased region" description="Basic residues" evidence="7">
    <location>
        <begin position="389"/>
        <end position="400"/>
    </location>
</feature>
<protein>
    <recommendedName>
        <fullName evidence="6">U2 small nuclear ribonucleoprotein A'</fullName>
    </recommendedName>
</protein>
<gene>
    <name evidence="8" type="primary">LEA1</name>
    <name evidence="8" type="ORF">C6P46_003404</name>
</gene>
<dbReference type="InterPro" id="IPR014721">
    <property type="entry name" value="Ribsml_uS5_D2-typ_fold_subgr"/>
</dbReference>
<evidence type="ECO:0000256" key="3">
    <source>
        <dbReference type="ARBA" id="ARBA00022737"/>
    </source>
</evidence>
<comment type="similarity">
    <text evidence="5">Belongs to the U2 small nuclear ribonucleoprotein A family.</text>
</comment>
<dbReference type="Gene3D" id="3.80.10.10">
    <property type="entry name" value="Ribonuclease Inhibitor"/>
    <property type="match status" value="1"/>
</dbReference>
<dbReference type="InterPro" id="IPR001611">
    <property type="entry name" value="Leu-rich_rpt"/>
</dbReference>
<accession>A0A9P6W1N6</accession>
<feature type="region of interest" description="Disordered" evidence="7">
    <location>
        <begin position="335"/>
        <end position="400"/>
    </location>
</feature>
<dbReference type="InterPro" id="IPR044640">
    <property type="entry name" value="RU2A"/>
</dbReference>
<comment type="subcellular location">
    <subcellularLocation>
        <location evidence="1">Nucleus</location>
    </subcellularLocation>
</comment>
<comment type="caution">
    <text evidence="8">The sequence shown here is derived from an EMBL/GenBank/DDBJ whole genome shotgun (WGS) entry which is preliminary data.</text>
</comment>
<dbReference type="Proteomes" id="UP000777482">
    <property type="component" value="Unassembled WGS sequence"/>
</dbReference>
<dbReference type="SUPFAM" id="SSF52058">
    <property type="entry name" value="L domain-like"/>
    <property type="match status" value="1"/>
</dbReference>
<evidence type="ECO:0000256" key="7">
    <source>
        <dbReference type="SAM" id="MobiDB-lite"/>
    </source>
</evidence>
<feature type="region of interest" description="Disordered" evidence="7">
    <location>
        <begin position="259"/>
        <end position="280"/>
    </location>
</feature>
<keyword evidence="4" id="KW-0539">Nucleus</keyword>
<dbReference type="PANTHER" id="PTHR10552:SF6">
    <property type="entry name" value="U2 SMALL NUCLEAR RIBONUCLEOPROTEIN A"/>
    <property type="match status" value="1"/>
</dbReference>
<evidence type="ECO:0000256" key="1">
    <source>
        <dbReference type="ARBA" id="ARBA00004123"/>
    </source>
</evidence>
<evidence type="ECO:0000256" key="2">
    <source>
        <dbReference type="ARBA" id="ARBA00022614"/>
    </source>
</evidence>
<evidence type="ECO:0000313" key="8">
    <source>
        <dbReference type="EMBL" id="KAG0662218.1"/>
    </source>
</evidence>
<evidence type="ECO:0000313" key="9">
    <source>
        <dbReference type="Proteomes" id="UP000777482"/>
    </source>
</evidence>
<dbReference type="AlphaFoldDB" id="A0A9P6W1N6"/>
<sequence length="535" mass="58899">MVRLDADLLARTPSYLSPLRDREIDLRGHKIPAIENLAVTRDQLDSIDLTDNQIHALANLPVLKRLSQLLLANNPVRTVSVNLATSLPNLRTLVLTNAAVPKDALAHTAVTLGRCRKLEHLSLKGCPVQHAQHYKDWIIFNCKKLRSLDFERVHLKDREHANSLFLTATGEPTALHTSFLEAAASGSAAAAPSLVSSATGTKTFEPGVEPAERDAGKAGRLLTKEEKDRVRKAIEGAESVEEIRRLQRMLAQGFVSTAAKRSGQPIDAAASPPSAPEIPRRPRYDELAKLEPAAHRLAFRSIPYGSPASIVFPPSSTVPQFSTSNKYFQLRCFPSQSRYPDRPEGNNPHPHPPTASLNNSLPTPPPSLLGTTDPNPNRPSPFLSTPSERRKRSAQSARTRKPYTVDLTLFASKKKVHKSAVVRERCKRRCREAIRLVVVRNAASSARTGQEEGGLVLQEENVRETGPRKWLLPGYHYIMNITLETYRGPLPDLVASLREALKTLKTKAEAAALAAQLADIEIAPRTRLPDLITSD</sequence>
<evidence type="ECO:0000256" key="6">
    <source>
        <dbReference type="ARBA" id="ARBA00024238"/>
    </source>
</evidence>
<dbReference type="GO" id="GO:0000398">
    <property type="term" value="P:mRNA splicing, via spliceosome"/>
    <property type="evidence" value="ECO:0007669"/>
    <property type="project" value="InterPro"/>
</dbReference>
<reference evidence="8 9" key="1">
    <citation type="submission" date="2020-11" db="EMBL/GenBank/DDBJ databases">
        <title>Kefir isolates.</title>
        <authorList>
            <person name="Marcisauskas S."/>
            <person name="Kim Y."/>
            <person name="Blasche S."/>
        </authorList>
    </citation>
    <scope>NUCLEOTIDE SEQUENCE [LARGE SCALE GENOMIC DNA]</scope>
    <source>
        <strain evidence="8 9">KR</strain>
    </source>
</reference>
<keyword evidence="2" id="KW-0433">Leucine-rich repeat</keyword>
<dbReference type="Gene3D" id="3.30.230.10">
    <property type="match status" value="1"/>
</dbReference>
<evidence type="ECO:0000256" key="4">
    <source>
        <dbReference type="ARBA" id="ARBA00023242"/>
    </source>
</evidence>